<comment type="similarity">
    <text evidence="1">Belongs to the short-chain dehydrogenases/reductases (SDR) family.</text>
</comment>
<evidence type="ECO:0000313" key="3">
    <source>
        <dbReference type="EMBL" id="KRR06775.1"/>
    </source>
</evidence>
<dbReference type="FunFam" id="3.40.50.720:FF:000084">
    <property type="entry name" value="Short-chain dehydrogenase reductase"/>
    <property type="match status" value="1"/>
</dbReference>
<dbReference type="PANTHER" id="PTHR42760:SF133">
    <property type="entry name" value="3-OXOACYL-[ACYL-CARRIER-PROTEIN] REDUCTASE"/>
    <property type="match status" value="1"/>
</dbReference>
<sequence length="270" mass="28411">MSTERSLREMMSLDGRVAVVTGGAGHIGRAIAGGLAELGATIALVDMAASAGKEAAAELTKSWPVKAEMFDCDFEQGEAVKDLPRRVREAFGGIDIIVNCAAFVGTSGLEGWAVPFAQQSDATWRRALEVNLTAPFVLIQAAAEDLAKSGHGSVINISSIYGLAGPDWRLYEGTSLGNPAAYAASKGGLIQLTRWLATTMSPKVRVNAVAPGGVFRATPEPFLSRYVARTPLARMAREDDMKGAVAYLASDLSAYVTGQCIAVDGGWTAW</sequence>
<dbReference type="InterPro" id="IPR002347">
    <property type="entry name" value="SDR_fam"/>
</dbReference>
<evidence type="ECO:0000256" key="2">
    <source>
        <dbReference type="ARBA" id="ARBA00023002"/>
    </source>
</evidence>
<dbReference type="PANTHER" id="PTHR42760">
    <property type="entry name" value="SHORT-CHAIN DEHYDROGENASES/REDUCTASES FAMILY MEMBER"/>
    <property type="match status" value="1"/>
</dbReference>
<evidence type="ECO:0000313" key="4">
    <source>
        <dbReference type="Proteomes" id="UP000050863"/>
    </source>
</evidence>
<comment type="caution">
    <text evidence="3">The sequence shown here is derived from an EMBL/GenBank/DDBJ whole genome shotgun (WGS) entry which is preliminary data.</text>
</comment>
<dbReference type="GO" id="GO:0016616">
    <property type="term" value="F:oxidoreductase activity, acting on the CH-OH group of donors, NAD or NADP as acceptor"/>
    <property type="evidence" value="ECO:0007669"/>
    <property type="project" value="TreeGrafter"/>
</dbReference>
<reference evidence="3 4" key="1">
    <citation type="submission" date="2014-03" db="EMBL/GenBank/DDBJ databases">
        <title>Bradyrhizobium valentinum sp. nov., isolated from effective nodules of Lupinus mariae-josephae, a lupine endemic of basic-lime soils in Eastern Spain.</title>
        <authorList>
            <person name="Duran D."/>
            <person name="Rey L."/>
            <person name="Navarro A."/>
            <person name="Busquets A."/>
            <person name="Imperial J."/>
            <person name="Ruiz-Argueso T."/>
        </authorList>
    </citation>
    <scope>NUCLEOTIDE SEQUENCE [LARGE SCALE GENOMIC DNA]</scope>
    <source>
        <strain evidence="3 4">PAC68</strain>
    </source>
</reference>
<keyword evidence="4" id="KW-1185">Reference proteome</keyword>
<dbReference type="Pfam" id="PF13561">
    <property type="entry name" value="adh_short_C2"/>
    <property type="match status" value="1"/>
</dbReference>
<gene>
    <name evidence="3" type="ORF">CQ12_32170</name>
</gene>
<accession>A0A0R3LG37</accession>
<dbReference type="InterPro" id="IPR036291">
    <property type="entry name" value="NAD(P)-bd_dom_sf"/>
</dbReference>
<dbReference type="PRINTS" id="PR00081">
    <property type="entry name" value="GDHRDH"/>
</dbReference>
<dbReference type="Gene3D" id="3.40.50.720">
    <property type="entry name" value="NAD(P)-binding Rossmann-like Domain"/>
    <property type="match status" value="1"/>
</dbReference>
<keyword evidence="2" id="KW-0560">Oxidoreductase</keyword>
<dbReference type="RefSeq" id="WP_057836598.1">
    <property type="nucleotide sequence ID" value="NZ_LLXZ01000108.1"/>
</dbReference>
<dbReference type="Proteomes" id="UP000050863">
    <property type="component" value="Unassembled WGS sequence"/>
</dbReference>
<dbReference type="AlphaFoldDB" id="A0A0R3LG37"/>
<name>A0A0R3LG37_9BRAD</name>
<proteinExistence type="inferred from homology"/>
<dbReference type="EMBL" id="LLXZ01000108">
    <property type="protein sequence ID" value="KRR06775.1"/>
    <property type="molecule type" value="Genomic_DNA"/>
</dbReference>
<dbReference type="STRING" id="280332.CQ12_32170"/>
<dbReference type="OrthoDB" id="9803333at2"/>
<protein>
    <submittedName>
        <fullName evidence="3">Short-chain dehydrogenase</fullName>
    </submittedName>
</protein>
<dbReference type="SUPFAM" id="SSF51735">
    <property type="entry name" value="NAD(P)-binding Rossmann-fold domains"/>
    <property type="match status" value="1"/>
</dbReference>
<organism evidence="3 4">
    <name type="scientific">Bradyrhizobium jicamae</name>
    <dbReference type="NCBI Taxonomy" id="280332"/>
    <lineage>
        <taxon>Bacteria</taxon>
        <taxon>Pseudomonadati</taxon>
        <taxon>Pseudomonadota</taxon>
        <taxon>Alphaproteobacteria</taxon>
        <taxon>Hyphomicrobiales</taxon>
        <taxon>Nitrobacteraceae</taxon>
        <taxon>Bradyrhizobium</taxon>
    </lineage>
</organism>
<dbReference type="PRINTS" id="PR00080">
    <property type="entry name" value="SDRFAMILY"/>
</dbReference>
<evidence type="ECO:0000256" key="1">
    <source>
        <dbReference type="ARBA" id="ARBA00006484"/>
    </source>
</evidence>